<evidence type="ECO:0000313" key="2">
    <source>
        <dbReference type="Proteomes" id="UP001337655"/>
    </source>
</evidence>
<protein>
    <recommendedName>
        <fullName evidence="3">Actin-like ATPase domain-containing protein</fullName>
    </recommendedName>
</protein>
<dbReference type="EMBL" id="JAVRRT010000001">
    <property type="protein sequence ID" value="KAK5175057.1"/>
    <property type="molecule type" value="Genomic_DNA"/>
</dbReference>
<dbReference type="SUPFAM" id="SSF53067">
    <property type="entry name" value="Actin-like ATPase domain"/>
    <property type="match status" value="1"/>
</dbReference>
<dbReference type="GeneID" id="89921545"/>
<reference evidence="1 2" key="1">
    <citation type="submission" date="2023-08" db="EMBL/GenBank/DDBJ databases">
        <title>Black Yeasts Isolated from many extreme environments.</title>
        <authorList>
            <person name="Coleine C."/>
            <person name="Stajich J.E."/>
            <person name="Selbmann L."/>
        </authorList>
    </citation>
    <scope>NUCLEOTIDE SEQUENCE [LARGE SCALE GENOMIC DNA]</scope>
    <source>
        <strain evidence="1 2">CCFEE 5935</strain>
    </source>
</reference>
<name>A0AAV9PQ53_9PEZI</name>
<evidence type="ECO:0000313" key="1">
    <source>
        <dbReference type="EMBL" id="KAK5175057.1"/>
    </source>
</evidence>
<evidence type="ECO:0008006" key="3">
    <source>
        <dbReference type="Google" id="ProtNLM"/>
    </source>
</evidence>
<organism evidence="1 2">
    <name type="scientific">Saxophila tyrrhenica</name>
    <dbReference type="NCBI Taxonomy" id="1690608"/>
    <lineage>
        <taxon>Eukaryota</taxon>
        <taxon>Fungi</taxon>
        <taxon>Dikarya</taxon>
        <taxon>Ascomycota</taxon>
        <taxon>Pezizomycotina</taxon>
        <taxon>Dothideomycetes</taxon>
        <taxon>Dothideomycetidae</taxon>
        <taxon>Mycosphaerellales</taxon>
        <taxon>Extremaceae</taxon>
        <taxon>Saxophila</taxon>
    </lineage>
</organism>
<dbReference type="PANTHER" id="PTHR42749">
    <property type="entry name" value="CELL SHAPE-DETERMINING PROTEIN MREB"/>
    <property type="match status" value="1"/>
</dbReference>
<sequence>MSRGNSSLRPITPNGMELVPLSWTEGEAVGSTLIDWRVRMLINDRLSMIQHYVPGGIETAVSAMMQEKFETFKCSFGSIGMDVPKLFLPIPDLPPGMDFPHAMVQDSKMVVTREELQAVFDDQVGKMCELIDKQLKTVKDNHPMESVSYLILSGGLGSSPYVQSRIRARYEGMGAASPGAKGIRVLLANEPQLTVVHGLVMSRIQSTRGGPEMYSTRMCPVSFGVICREVYNPKKHMGEDVSEDPYDKQKWAEKQINWIIKQGQVVRANTGASQSYRLKLDMGKEREPWRARIVMSTLPPDRLPSSLKRDGAREVAGIETILNPKDMKRKNRHWYNFGREFNRAEFELRVLDGMRSREHDEIEVDWQAVEDRLSQRNTNDRGLGIYRR</sequence>
<dbReference type="CDD" id="cd10170">
    <property type="entry name" value="ASKHA_NBD_HSP70"/>
    <property type="match status" value="1"/>
</dbReference>
<comment type="caution">
    <text evidence="1">The sequence shown here is derived from an EMBL/GenBank/DDBJ whole genome shotgun (WGS) entry which is preliminary data.</text>
</comment>
<dbReference type="PANTHER" id="PTHR42749:SF1">
    <property type="entry name" value="CELL SHAPE-DETERMINING PROTEIN MREB"/>
    <property type="match status" value="1"/>
</dbReference>
<dbReference type="AlphaFoldDB" id="A0AAV9PQ53"/>
<dbReference type="Proteomes" id="UP001337655">
    <property type="component" value="Unassembled WGS sequence"/>
</dbReference>
<dbReference type="RefSeq" id="XP_064663695.1">
    <property type="nucleotide sequence ID" value="XM_064797461.1"/>
</dbReference>
<gene>
    <name evidence="1" type="ORF">LTR77_000194</name>
</gene>
<proteinExistence type="predicted"/>
<accession>A0AAV9PQ53</accession>
<dbReference type="InterPro" id="IPR043129">
    <property type="entry name" value="ATPase_NBD"/>
</dbReference>
<keyword evidence="2" id="KW-1185">Reference proteome</keyword>